<proteinExistence type="predicted"/>
<evidence type="ECO:0000313" key="2">
    <source>
        <dbReference type="EMBL" id="WPH00401.1"/>
    </source>
</evidence>
<organism evidence="2 3">
    <name type="scientific">Acrodontium crateriforme</name>
    <dbReference type="NCBI Taxonomy" id="150365"/>
    <lineage>
        <taxon>Eukaryota</taxon>
        <taxon>Fungi</taxon>
        <taxon>Dikarya</taxon>
        <taxon>Ascomycota</taxon>
        <taxon>Pezizomycotina</taxon>
        <taxon>Dothideomycetes</taxon>
        <taxon>Dothideomycetidae</taxon>
        <taxon>Mycosphaerellales</taxon>
        <taxon>Teratosphaeriaceae</taxon>
        <taxon>Acrodontium</taxon>
    </lineage>
</organism>
<sequence length="531" mass="58590">MTLPHIRSSVEAASLSAITSVASNPPLHSQAPVPPPGLPLTLYIARVPGSRDVFLTPMKPRDRVVTAEDIQSSLYYVHVNSADDWDMSGAPHQPTPPNNENSSPTVFLSESGVKRKPVNTIQRSSSPVSPPFSPPYPTRKPVPGFRHTMFDKPPPSPPKSPSRMITRKPVGSKVKDITTNPPSEVDLPEIPPRPLSHRHSLHNENLRLLKQSDHSEANNPYFHDHQSTMHATSRNCTDNNLGSLTLIRREPGSSEQWNVASIHDPPIHDVSSASLLNPPASRLTKKSGSPLYLDITNPGYAPFIGVDNHPGSRNSTSTTSSEGIPEGIFRRRLYMPGSRFSEHGYGHRKQSSIDSNSSEEMRQKAMHNQALAKLSGDRPPITDRRTRGYAFSSPWGGQCEFFTGAAGKSLNCRISCPDRGTIDVSELRFNLPASSRNTKLTSPEERPSSYFAHLRHSRQDVNVDFQDETPSFMINEDGRVDLTLGQERAGGGFRGRQAKLGKLIIEPEGLKMLDLLVAANIGLWWRAYEKA</sequence>
<keyword evidence="3" id="KW-1185">Reference proteome</keyword>
<evidence type="ECO:0000313" key="3">
    <source>
        <dbReference type="Proteomes" id="UP001303373"/>
    </source>
</evidence>
<dbReference type="Proteomes" id="UP001303373">
    <property type="component" value="Chromosome 4"/>
</dbReference>
<name>A0AAQ3M5T1_9PEZI</name>
<reference evidence="2 3" key="1">
    <citation type="submission" date="2023-11" db="EMBL/GenBank/DDBJ databases">
        <title>An acidophilic fungus is an integral part of prey digestion in a carnivorous sundew plant.</title>
        <authorList>
            <person name="Tsai I.J."/>
        </authorList>
    </citation>
    <scope>NUCLEOTIDE SEQUENCE [LARGE SCALE GENOMIC DNA]</scope>
    <source>
        <strain evidence="2">169a</strain>
    </source>
</reference>
<dbReference type="AlphaFoldDB" id="A0AAQ3M5T1"/>
<feature type="region of interest" description="Disordered" evidence="1">
    <location>
        <begin position="86"/>
        <end position="190"/>
    </location>
</feature>
<evidence type="ECO:0000256" key="1">
    <source>
        <dbReference type="SAM" id="MobiDB-lite"/>
    </source>
</evidence>
<feature type="compositionally biased region" description="Pro residues" evidence="1">
    <location>
        <begin position="128"/>
        <end position="140"/>
    </location>
</feature>
<protein>
    <submittedName>
        <fullName evidence="2">Uncharacterized protein</fullName>
    </submittedName>
</protein>
<dbReference type="EMBL" id="CP138583">
    <property type="protein sequence ID" value="WPH00401.1"/>
    <property type="molecule type" value="Genomic_DNA"/>
</dbReference>
<accession>A0AAQ3M5T1</accession>
<gene>
    <name evidence="2" type="ORF">R9X50_00322800</name>
</gene>